<dbReference type="SUPFAM" id="SSF56112">
    <property type="entry name" value="Protein kinase-like (PK-like)"/>
    <property type="match status" value="1"/>
</dbReference>
<protein>
    <recommendedName>
        <fullName evidence="2">Alpha-galactosidase A</fullName>
    </recommendedName>
</protein>
<proteinExistence type="predicted"/>
<dbReference type="Proteomes" id="UP000325558">
    <property type="component" value="Unassembled WGS sequence"/>
</dbReference>
<dbReference type="EMBL" id="ML737146">
    <property type="protein sequence ID" value="KAE8340634.1"/>
    <property type="molecule type" value="Genomic_DNA"/>
</dbReference>
<sequence>MKPARGIRANSTRYYIVYLLDWEPLSPVLSLPSSTLLSSAKISMGRSSYPPTILSMEVDGEDDSDYRILIHGRIRYVTIAPGTYDRGTLSMPLDSLPDFPRDESWNHAYISRDNLTGDLKTSLTTRIFPGVNCIWHANLVDCLDLTKTRTISPNAFEATCPLTKSGPQATVIAKLARFEWEIPRIEQETQAYKMLEQTGLAPQFLGHIHEHGRVVGFVLEKLEGSHGGIEDLSVCKALLQRFHGLGLLHGDVNRYNFIIQQGSAKLIDFERSRYCPREDEAMNAEMNSLSEQLMEDTGRGAGIIFKEIDADGN</sequence>
<gene>
    <name evidence="1" type="ORF">BDV24DRAFT_133539</name>
</gene>
<dbReference type="Pfam" id="PF06293">
    <property type="entry name" value="Kdo"/>
    <property type="match status" value="1"/>
</dbReference>
<evidence type="ECO:0008006" key="2">
    <source>
        <dbReference type="Google" id="ProtNLM"/>
    </source>
</evidence>
<dbReference type="InterPro" id="IPR011009">
    <property type="entry name" value="Kinase-like_dom_sf"/>
</dbReference>
<evidence type="ECO:0000313" key="1">
    <source>
        <dbReference type="EMBL" id="KAE8340634.1"/>
    </source>
</evidence>
<organism evidence="1">
    <name type="scientific">Aspergillus arachidicola</name>
    <dbReference type="NCBI Taxonomy" id="656916"/>
    <lineage>
        <taxon>Eukaryota</taxon>
        <taxon>Fungi</taxon>
        <taxon>Dikarya</taxon>
        <taxon>Ascomycota</taxon>
        <taxon>Pezizomycotina</taxon>
        <taxon>Eurotiomycetes</taxon>
        <taxon>Eurotiomycetidae</taxon>
        <taxon>Eurotiales</taxon>
        <taxon>Aspergillaceae</taxon>
        <taxon>Aspergillus</taxon>
        <taxon>Aspergillus subgen. Circumdati</taxon>
    </lineage>
</organism>
<dbReference type="Gene3D" id="1.10.510.10">
    <property type="entry name" value="Transferase(Phosphotransferase) domain 1"/>
    <property type="match status" value="1"/>
</dbReference>
<dbReference type="OrthoDB" id="2687876at2759"/>
<name>A0A5N6Y5A6_9EURO</name>
<reference evidence="1" key="1">
    <citation type="submission" date="2019-04" db="EMBL/GenBank/DDBJ databases">
        <title>Friends and foes A comparative genomics study of 23 Aspergillus species from section Flavi.</title>
        <authorList>
            <consortium name="DOE Joint Genome Institute"/>
            <person name="Kjaerbolling I."/>
            <person name="Vesth T."/>
            <person name="Frisvad J.C."/>
            <person name="Nybo J.L."/>
            <person name="Theobald S."/>
            <person name="Kildgaard S."/>
            <person name="Isbrandt T."/>
            <person name="Kuo A."/>
            <person name="Sato A."/>
            <person name="Lyhne E.K."/>
            <person name="Kogle M.E."/>
            <person name="Wiebenga A."/>
            <person name="Kun R.S."/>
            <person name="Lubbers R.J."/>
            <person name="Makela M.R."/>
            <person name="Barry K."/>
            <person name="Chovatia M."/>
            <person name="Clum A."/>
            <person name="Daum C."/>
            <person name="Haridas S."/>
            <person name="He G."/>
            <person name="LaButti K."/>
            <person name="Lipzen A."/>
            <person name="Mondo S."/>
            <person name="Riley R."/>
            <person name="Salamov A."/>
            <person name="Simmons B.A."/>
            <person name="Magnuson J.K."/>
            <person name="Henrissat B."/>
            <person name="Mortensen U.H."/>
            <person name="Larsen T.O."/>
            <person name="Devries R.P."/>
            <person name="Grigoriev I.V."/>
            <person name="Machida M."/>
            <person name="Baker S.E."/>
            <person name="Andersen M.R."/>
        </authorList>
    </citation>
    <scope>NUCLEOTIDE SEQUENCE</scope>
    <source>
        <strain evidence="1">CBS 117612</strain>
    </source>
</reference>
<dbReference type="AlphaFoldDB" id="A0A5N6Y5A6"/>
<accession>A0A5N6Y5A6</accession>